<feature type="region of interest" description="Disordered" evidence="1">
    <location>
        <begin position="1"/>
        <end position="36"/>
    </location>
</feature>
<accession>A0A922SVR5</accession>
<name>A0A922SVR5_9PLEO</name>
<feature type="region of interest" description="Disordered" evidence="1">
    <location>
        <begin position="89"/>
        <end position="119"/>
    </location>
</feature>
<reference evidence="3" key="1">
    <citation type="journal article" date="2022" name="Microb. Genom.">
        <title>A global pangenome for the wheat fungal pathogen Pyrenophora tritici-repentis and prediction of effector protein structural homology.</title>
        <authorList>
            <person name="Moolhuijzen P.M."/>
            <person name="See P.T."/>
            <person name="Shi G."/>
            <person name="Powell H.R."/>
            <person name="Cockram J."/>
            <person name="Jorgensen L.N."/>
            <person name="Benslimane H."/>
            <person name="Strelkov S.E."/>
            <person name="Turner J."/>
            <person name="Liu Z."/>
            <person name="Moffat C.S."/>
        </authorList>
    </citation>
    <scope>NUCLEOTIDE SEQUENCE [LARGE SCALE GENOMIC DNA]</scope>
</reference>
<dbReference type="Proteomes" id="UP000249757">
    <property type="component" value="Unassembled WGS sequence"/>
</dbReference>
<organism evidence="2 3">
    <name type="scientific">Pyrenophora tritici-repentis</name>
    <dbReference type="NCBI Taxonomy" id="45151"/>
    <lineage>
        <taxon>Eukaryota</taxon>
        <taxon>Fungi</taxon>
        <taxon>Dikarya</taxon>
        <taxon>Ascomycota</taxon>
        <taxon>Pezizomycotina</taxon>
        <taxon>Dothideomycetes</taxon>
        <taxon>Pleosporomycetidae</taxon>
        <taxon>Pleosporales</taxon>
        <taxon>Pleosporineae</taxon>
        <taxon>Pleosporaceae</taxon>
        <taxon>Pyrenophora</taxon>
    </lineage>
</organism>
<dbReference type="AlphaFoldDB" id="A0A922SVR5"/>
<evidence type="ECO:0000256" key="1">
    <source>
        <dbReference type="SAM" id="MobiDB-lite"/>
    </source>
</evidence>
<keyword evidence="3" id="KW-1185">Reference proteome</keyword>
<evidence type="ECO:0000313" key="3">
    <source>
        <dbReference type="Proteomes" id="UP000249757"/>
    </source>
</evidence>
<protein>
    <submittedName>
        <fullName evidence="2">Uncharacterized protein</fullName>
    </submittedName>
</protein>
<sequence length="164" mass="18205">MSSQAEPNDDKVTSDPAFYTSTADSDRSLKAPAGKPRSVIFDEKFAEITRRNREEDRISNLPEEEQPTARVIESERRRKWEAEYASKMAAIEDESGNTSSTTTNTITPAPETTTTPDIATTTANNTISTTSIAQNTPPKRSLAQKFKYLFKSKHVQAAQTHSHP</sequence>
<feature type="compositionally biased region" description="Low complexity" evidence="1">
    <location>
        <begin position="97"/>
        <end position="119"/>
    </location>
</feature>
<dbReference type="EMBL" id="NRDI02000025">
    <property type="protein sequence ID" value="KAI1508557.1"/>
    <property type="molecule type" value="Genomic_DNA"/>
</dbReference>
<gene>
    <name evidence="2" type="ORF">Ptr86124_012509</name>
</gene>
<evidence type="ECO:0000313" key="2">
    <source>
        <dbReference type="EMBL" id="KAI1508557.1"/>
    </source>
</evidence>
<proteinExistence type="predicted"/>
<comment type="caution">
    <text evidence="2">The sequence shown here is derived from an EMBL/GenBank/DDBJ whole genome shotgun (WGS) entry which is preliminary data.</text>
</comment>